<dbReference type="AlphaFoldDB" id="A0A2U3JW14"/>
<evidence type="ECO:0000313" key="3">
    <source>
        <dbReference type="Proteomes" id="UP000238916"/>
    </source>
</evidence>
<dbReference type="PANTHER" id="PTHR37478:SF2">
    <property type="entry name" value="UPF0251 PROTEIN TK0562"/>
    <property type="match status" value="1"/>
</dbReference>
<organism evidence="2 3">
    <name type="scientific">Candidatus Desulfosporosinus infrequens</name>
    <dbReference type="NCBI Taxonomy" id="2043169"/>
    <lineage>
        <taxon>Bacteria</taxon>
        <taxon>Bacillati</taxon>
        <taxon>Bacillota</taxon>
        <taxon>Clostridia</taxon>
        <taxon>Eubacteriales</taxon>
        <taxon>Desulfitobacteriaceae</taxon>
        <taxon>Desulfosporosinus</taxon>
    </lineage>
</organism>
<evidence type="ECO:0000256" key="1">
    <source>
        <dbReference type="ARBA" id="ARBA00009350"/>
    </source>
</evidence>
<reference evidence="3" key="1">
    <citation type="submission" date="2018-02" db="EMBL/GenBank/DDBJ databases">
        <authorList>
            <person name="Hausmann B."/>
        </authorList>
    </citation>
    <scope>NUCLEOTIDE SEQUENCE [LARGE SCALE GENOMIC DNA]</scope>
    <source>
        <strain evidence="3">Peat soil MAG SbF1</strain>
    </source>
</reference>
<proteinExistence type="inferred from homology"/>
<sequence length="162" mass="17508">MSRRRCCGLIDDTIVCQTFIPQGQSRWPEVLIQLEELEAIRLKDKAGLDQVECAASMGVSRATFQRILGAARSKIATALVEGRPIIIRGGNYVIKNRVFQCVECGQVWEAEPCTAGGKHGYEIACPKCGNLKKMKLNNGLKHTCSGGQRGEQGHGGCCGGNS</sequence>
<dbReference type="Proteomes" id="UP000238916">
    <property type="component" value="Unassembled WGS sequence"/>
</dbReference>
<comment type="similarity">
    <text evidence="1">Belongs to the UPF0251 family.</text>
</comment>
<dbReference type="Pfam" id="PF02001">
    <property type="entry name" value="DUF134"/>
    <property type="match status" value="1"/>
</dbReference>
<evidence type="ECO:0000313" key="2">
    <source>
        <dbReference type="EMBL" id="SPF31528.1"/>
    </source>
</evidence>
<gene>
    <name evidence="2" type="ORF">SBF1_1010015</name>
</gene>
<dbReference type="PANTHER" id="PTHR37478">
    <property type="match status" value="1"/>
</dbReference>
<dbReference type="InterPro" id="IPR002852">
    <property type="entry name" value="UPF0251"/>
</dbReference>
<name>A0A2U3JW14_9FIRM</name>
<dbReference type="EMBL" id="OMOF01000004">
    <property type="protein sequence ID" value="SPF31528.1"/>
    <property type="molecule type" value="Genomic_DNA"/>
</dbReference>
<accession>A0A2U3JW14</accession>
<protein>
    <submittedName>
        <fullName evidence="2">Uncharacterized protein</fullName>
    </submittedName>
</protein>
<dbReference type="OrthoDB" id="280278at2"/>